<feature type="transmembrane region" description="Helical" evidence="8">
    <location>
        <begin position="138"/>
        <end position="163"/>
    </location>
</feature>
<accession>A0A1H3WG84</accession>
<feature type="transmembrane region" description="Helical" evidence="8">
    <location>
        <begin position="281"/>
        <end position="302"/>
    </location>
</feature>
<feature type="transmembrane region" description="Helical" evidence="8">
    <location>
        <begin position="175"/>
        <end position="198"/>
    </location>
</feature>
<dbReference type="GO" id="GO:0015295">
    <property type="term" value="F:solute:proton symporter activity"/>
    <property type="evidence" value="ECO:0007669"/>
    <property type="project" value="TreeGrafter"/>
</dbReference>
<protein>
    <recommendedName>
        <fullName evidence="8">L-lactate permease</fullName>
    </recommendedName>
</protein>
<evidence type="ECO:0000313" key="10">
    <source>
        <dbReference type="Proteomes" id="UP000183469"/>
    </source>
</evidence>
<feature type="transmembrane region" description="Helical" evidence="8">
    <location>
        <begin position="210"/>
        <end position="228"/>
    </location>
</feature>
<evidence type="ECO:0000256" key="3">
    <source>
        <dbReference type="ARBA" id="ARBA00022448"/>
    </source>
</evidence>
<feature type="transmembrane region" description="Helical" evidence="8">
    <location>
        <begin position="100"/>
        <end position="126"/>
    </location>
</feature>
<dbReference type="InterPro" id="IPR003804">
    <property type="entry name" value="Lactate_perm"/>
</dbReference>
<keyword evidence="3 8" id="KW-0813">Transport</keyword>
<reference evidence="9 10" key="1">
    <citation type="submission" date="2016-10" db="EMBL/GenBank/DDBJ databases">
        <authorList>
            <person name="de Groot N.N."/>
        </authorList>
    </citation>
    <scope>NUCLEOTIDE SEQUENCE [LARGE SCALE GENOMIC DNA]</scope>
    <source>
        <strain evidence="9 10">DSM 2872</strain>
    </source>
</reference>
<name>A0A1H3WG84_SELRU</name>
<evidence type="ECO:0000256" key="1">
    <source>
        <dbReference type="ARBA" id="ARBA00004651"/>
    </source>
</evidence>
<sequence length="511" mass="52527">MFLLALSPILWLAIALCVLHMQPHKACLLALLISAVVGIGLYDMTTIHAFQAFLEGVALACWPILLVIIAAIFTYNLSEHTKGMEGIKKMLTSVSNDRRVLILLIGWGFGGFMEGMAGFGTAIAIPASMLVGIGVNPILAASVCLVANSVPTAYGSIGIPLVTLGNVTGTDATTLATYTCLQLAPLTILCPFIMTLVAGGSLKALKGMTIICLGAALGFLIPELAVALTMGPELAVVAGSIGAMGAIVACAKMFPVNDPAYAMPAHEDNEEKLTVGKAITAWLPFILIFVFLLATSKLIPAIHDPLNLIKSSVLIYDGEGGAPYTFTWVATPGVLIFLAAFIGGSKQGAGFGEMLGVLKNTVYGLRFTILTIISVIATAKVMGYAGMTHEIAEAAVAATGTAYPCIAAFIGSIGTFITGSATSSCVLFGKLQTEAAQAIGATPAAQAWIAAANATGACAGKMISIQSIAIAVAAIKTAGADGKLLAFAAKVYVPFIIVMGLIVYFGQSLVG</sequence>
<evidence type="ECO:0000313" key="9">
    <source>
        <dbReference type="EMBL" id="SDZ86159.1"/>
    </source>
</evidence>
<dbReference type="Proteomes" id="UP000183469">
    <property type="component" value="Unassembled WGS sequence"/>
</dbReference>
<proteinExistence type="inferred from homology"/>
<dbReference type="OrthoDB" id="9761056at2"/>
<keyword evidence="4 8" id="KW-1003">Cell membrane</keyword>
<feature type="transmembrane region" description="Helical" evidence="8">
    <location>
        <begin position="484"/>
        <end position="505"/>
    </location>
</feature>
<evidence type="ECO:0000256" key="7">
    <source>
        <dbReference type="ARBA" id="ARBA00023136"/>
    </source>
</evidence>
<dbReference type="EMBL" id="FNQG01000003">
    <property type="protein sequence ID" value="SDZ86159.1"/>
    <property type="molecule type" value="Genomic_DNA"/>
</dbReference>
<dbReference type="GO" id="GO:0005886">
    <property type="term" value="C:plasma membrane"/>
    <property type="evidence" value="ECO:0007669"/>
    <property type="project" value="UniProtKB-SubCell"/>
</dbReference>
<dbReference type="PANTHER" id="PTHR30003:SF0">
    <property type="entry name" value="GLYCOLATE PERMEASE GLCA-RELATED"/>
    <property type="match status" value="1"/>
</dbReference>
<feature type="transmembrane region" description="Helical" evidence="8">
    <location>
        <begin position="234"/>
        <end position="254"/>
    </location>
</feature>
<dbReference type="Pfam" id="PF02652">
    <property type="entry name" value="Lactate_perm"/>
    <property type="match status" value="1"/>
</dbReference>
<keyword evidence="5 8" id="KW-0812">Transmembrane</keyword>
<comment type="subcellular location">
    <subcellularLocation>
        <location evidence="1 8">Cell membrane</location>
        <topology evidence="1 8">Multi-pass membrane protein</topology>
    </subcellularLocation>
</comment>
<feature type="transmembrane region" description="Helical" evidence="8">
    <location>
        <begin position="322"/>
        <end position="342"/>
    </location>
</feature>
<dbReference type="AlphaFoldDB" id="A0A1H3WG84"/>
<evidence type="ECO:0000256" key="5">
    <source>
        <dbReference type="ARBA" id="ARBA00022692"/>
    </source>
</evidence>
<dbReference type="GO" id="GO:0015129">
    <property type="term" value="F:lactate transmembrane transporter activity"/>
    <property type="evidence" value="ECO:0007669"/>
    <property type="project" value="UniProtKB-UniRule"/>
</dbReference>
<evidence type="ECO:0000256" key="6">
    <source>
        <dbReference type="ARBA" id="ARBA00022989"/>
    </source>
</evidence>
<evidence type="ECO:0000256" key="8">
    <source>
        <dbReference type="RuleBase" id="RU365092"/>
    </source>
</evidence>
<feature type="transmembrane region" description="Helical" evidence="8">
    <location>
        <begin position="363"/>
        <end position="386"/>
    </location>
</feature>
<comment type="function">
    <text evidence="8">Uptake of L-lactate across the membrane. Can also transport D-lactate and glycolate.</text>
</comment>
<feature type="transmembrane region" description="Helical" evidence="8">
    <location>
        <begin position="406"/>
        <end position="429"/>
    </location>
</feature>
<keyword evidence="6 8" id="KW-1133">Transmembrane helix</keyword>
<comment type="similarity">
    <text evidence="2 8">Belongs to the lactate permease family.</text>
</comment>
<evidence type="ECO:0000256" key="2">
    <source>
        <dbReference type="ARBA" id="ARBA00010100"/>
    </source>
</evidence>
<organism evidence="9 10">
    <name type="scientific">Selenomonas ruminantium</name>
    <dbReference type="NCBI Taxonomy" id="971"/>
    <lineage>
        <taxon>Bacteria</taxon>
        <taxon>Bacillati</taxon>
        <taxon>Bacillota</taxon>
        <taxon>Negativicutes</taxon>
        <taxon>Selenomonadales</taxon>
        <taxon>Selenomonadaceae</taxon>
        <taxon>Selenomonas</taxon>
    </lineage>
</organism>
<gene>
    <name evidence="9" type="ORF">SAMN05660648_00989</name>
</gene>
<dbReference type="PANTHER" id="PTHR30003">
    <property type="entry name" value="L-LACTATE PERMEASE"/>
    <property type="match status" value="1"/>
</dbReference>
<evidence type="ECO:0000256" key="4">
    <source>
        <dbReference type="ARBA" id="ARBA00022475"/>
    </source>
</evidence>
<dbReference type="NCBIfam" id="TIGR00795">
    <property type="entry name" value="lctP"/>
    <property type="match status" value="1"/>
</dbReference>
<feature type="transmembrane region" description="Helical" evidence="8">
    <location>
        <begin position="52"/>
        <end position="75"/>
    </location>
</feature>
<feature type="transmembrane region" description="Helical" evidence="8">
    <location>
        <begin position="27"/>
        <end position="45"/>
    </location>
</feature>
<keyword evidence="7 8" id="KW-0472">Membrane</keyword>
<dbReference type="RefSeq" id="WP_074671305.1">
    <property type="nucleotide sequence ID" value="NZ_FNQG01000003.1"/>
</dbReference>